<evidence type="ECO:0000256" key="3">
    <source>
        <dbReference type="HAMAP-Rule" id="MF_00099"/>
    </source>
</evidence>
<dbReference type="CDD" id="cd17541">
    <property type="entry name" value="REC_CheB-like"/>
    <property type="match status" value="1"/>
</dbReference>
<name>A0A4R3NHI9_9BACI</name>
<comment type="PTM">
    <text evidence="3">Phosphorylated by CheA. Phosphorylation of the N-terminal regulatory domain activates the methylesterase activity.</text>
</comment>
<sequence>MNRIKVLVVDDSAFMRKMISDILNSDPFIEVIGTARNGKDGIDKMEKLSPDVITLDIEMPIMDGLTALKNIMDRNPLPVVMLSSLTQEGAETTLKALQFGAVDFIQKPSGPISLDIEKIKESIVRKVREAASANIASMSKGNELTEPPSPLPLTVQTKANKENRKTIVAIGVSTGGPRALQQVLTQLPADFPAPLVIVQHMPPKFTKSLAERLDKLSAITIKEAEHGELLQKGTAYIAPGDFHMKVKKIGMSLAANITKDQPIRGHRPSVDALFESISTLHGYKKILVVLTGMGSDGTHGMQVVKQEDPGTIAIAEASETSVVFGMPKSAIQTGLVNQVSPIQDISQSILKAMEN</sequence>
<feature type="active site" evidence="3 4">
    <location>
        <position position="200"/>
    </location>
</feature>
<dbReference type="PIRSF" id="PIRSF000876">
    <property type="entry name" value="RR_chemtxs_CheB"/>
    <property type="match status" value="1"/>
</dbReference>
<keyword evidence="9" id="KW-1185">Reference proteome</keyword>
<comment type="domain">
    <text evidence="3">Contains a C-terminal catalytic domain, and an N-terminal region which modulates catalytic activity.</text>
</comment>
<dbReference type="PANTHER" id="PTHR42872">
    <property type="entry name" value="PROTEIN-GLUTAMATE METHYLESTERASE/PROTEIN-GLUTAMINE GLUTAMINASE"/>
    <property type="match status" value="1"/>
</dbReference>
<comment type="subcellular location">
    <subcellularLocation>
        <location evidence="3">Cytoplasm</location>
    </subcellularLocation>
</comment>
<dbReference type="EMBL" id="SMAN01000001">
    <property type="protein sequence ID" value="TCT26752.1"/>
    <property type="molecule type" value="Genomic_DNA"/>
</dbReference>
<evidence type="ECO:0000256" key="1">
    <source>
        <dbReference type="ARBA" id="ARBA00022801"/>
    </source>
</evidence>
<feature type="active site" evidence="3 4">
    <location>
        <position position="296"/>
    </location>
</feature>
<keyword evidence="3" id="KW-0963">Cytoplasm</keyword>
<dbReference type="NCBIfam" id="NF001965">
    <property type="entry name" value="PRK00742.1"/>
    <property type="match status" value="1"/>
</dbReference>
<dbReference type="PROSITE" id="PS50122">
    <property type="entry name" value="CHEB"/>
    <property type="match status" value="1"/>
</dbReference>
<dbReference type="Gene3D" id="3.40.50.180">
    <property type="entry name" value="Methylesterase CheB, C-terminal domain"/>
    <property type="match status" value="1"/>
</dbReference>
<evidence type="ECO:0000313" key="8">
    <source>
        <dbReference type="EMBL" id="TCT26752.1"/>
    </source>
</evidence>
<keyword evidence="3 5" id="KW-0597">Phosphoprotein</keyword>
<dbReference type="Pfam" id="PF00072">
    <property type="entry name" value="Response_reg"/>
    <property type="match status" value="1"/>
</dbReference>
<organism evidence="8 9">
    <name type="scientific">Melghiribacillus thermohalophilus</name>
    <dbReference type="NCBI Taxonomy" id="1324956"/>
    <lineage>
        <taxon>Bacteria</taxon>
        <taxon>Bacillati</taxon>
        <taxon>Bacillota</taxon>
        <taxon>Bacilli</taxon>
        <taxon>Bacillales</taxon>
        <taxon>Bacillaceae</taxon>
        <taxon>Melghiribacillus</taxon>
    </lineage>
</organism>
<dbReference type="OrthoDB" id="9793421at2"/>
<dbReference type="PROSITE" id="PS50110">
    <property type="entry name" value="RESPONSE_REGULATORY"/>
    <property type="match status" value="1"/>
</dbReference>
<proteinExistence type="inferred from homology"/>
<dbReference type="AlphaFoldDB" id="A0A4R3NHI9"/>
<dbReference type="HAMAP" id="MF_00099">
    <property type="entry name" value="CheB_chemtxs"/>
    <property type="match status" value="1"/>
</dbReference>
<dbReference type="SMART" id="SM00448">
    <property type="entry name" value="REC"/>
    <property type="match status" value="1"/>
</dbReference>
<gene>
    <name evidence="3" type="primary">cheB</name>
    <name evidence="8" type="ORF">EDD68_101105</name>
</gene>
<dbReference type="RefSeq" id="WP_132370064.1">
    <property type="nucleotide sequence ID" value="NZ_SMAN01000001.1"/>
</dbReference>
<feature type="modified residue" description="4-aspartylphosphate" evidence="3 5">
    <location>
        <position position="56"/>
    </location>
</feature>
<feature type="active site" evidence="3 4">
    <location>
        <position position="173"/>
    </location>
</feature>
<dbReference type="InterPro" id="IPR011006">
    <property type="entry name" value="CheY-like_superfamily"/>
</dbReference>
<dbReference type="GO" id="GO:0000156">
    <property type="term" value="F:phosphorelay response regulator activity"/>
    <property type="evidence" value="ECO:0007669"/>
    <property type="project" value="InterPro"/>
</dbReference>
<comment type="catalytic activity">
    <reaction evidence="3">
        <text>L-glutaminyl-[protein] + H2O = L-glutamyl-[protein] + NH4(+)</text>
        <dbReference type="Rhea" id="RHEA:16441"/>
        <dbReference type="Rhea" id="RHEA-COMP:10207"/>
        <dbReference type="Rhea" id="RHEA-COMP:10208"/>
        <dbReference type="ChEBI" id="CHEBI:15377"/>
        <dbReference type="ChEBI" id="CHEBI:28938"/>
        <dbReference type="ChEBI" id="CHEBI:29973"/>
        <dbReference type="ChEBI" id="CHEBI:30011"/>
        <dbReference type="EC" id="3.5.1.44"/>
    </reaction>
</comment>
<dbReference type="InterPro" id="IPR035909">
    <property type="entry name" value="CheB_C"/>
</dbReference>
<evidence type="ECO:0000259" key="6">
    <source>
        <dbReference type="PROSITE" id="PS50110"/>
    </source>
</evidence>
<evidence type="ECO:0000256" key="4">
    <source>
        <dbReference type="PROSITE-ProRule" id="PRU00050"/>
    </source>
</evidence>
<feature type="domain" description="Response regulatory" evidence="6">
    <location>
        <begin position="5"/>
        <end position="122"/>
    </location>
</feature>
<dbReference type="InterPro" id="IPR001789">
    <property type="entry name" value="Sig_transdc_resp-reg_receiver"/>
</dbReference>
<keyword evidence="3 4" id="KW-0145">Chemotaxis</keyword>
<dbReference type="NCBIfam" id="NF009206">
    <property type="entry name" value="PRK12555.1"/>
    <property type="match status" value="1"/>
</dbReference>
<dbReference type="GO" id="GO:0050568">
    <property type="term" value="F:protein-glutamine glutaminase activity"/>
    <property type="evidence" value="ECO:0007669"/>
    <property type="project" value="UniProtKB-UniRule"/>
</dbReference>
<dbReference type="Proteomes" id="UP000294650">
    <property type="component" value="Unassembled WGS sequence"/>
</dbReference>
<evidence type="ECO:0000259" key="7">
    <source>
        <dbReference type="PROSITE" id="PS50122"/>
    </source>
</evidence>
<dbReference type="EC" id="3.1.1.61" evidence="3"/>
<dbReference type="SUPFAM" id="SSF52738">
    <property type="entry name" value="Methylesterase CheB, C-terminal domain"/>
    <property type="match status" value="1"/>
</dbReference>
<dbReference type="InterPro" id="IPR000673">
    <property type="entry name" value="Sig_transdc_resp-reg_Me-estase"/>
</dbReference>
<dbReference type="EC" id="3.5.1.44" evidence="3"/>
<protein>
    <recommendedName>
        <fullName evidence="3">Protein-glutamate methylesterase/protein-glutamine glutaminase</fullName>
        <ecNumber evidence="3">3.1.1.61</ecNumber>
        <ecNumber evidence="3">3.5.1.44</ecNumber>
    </recommendedName>
</protein>
<dbReference type="Gene3D" id="3.40.50.2300">
    <property type="match status" value="1"/>
</dbReference>
<dbReference type="GO" id="GO:0008984">
    <property type="term" value="F:protein-glutamate methylesterase activity"/>
    <property type="evidence" value="ECO:0007669"/>
    <property type="project" value="UniProtKB-UniRule"/>
</dbReference>
<dbReference type="InterPro" id="IPR008248">
    <property type="entry name" value="CheB-like"/>
</dbReference>
<accession>A0A4R3NHI9</accession>
<comment type="catalytic activity">
    <reaction evidence="2 3">
        <text>[protein]-L-glutamate 5-O-methyl ester + H2O = L-glutamyl-[protein] + methanol + H(+)</text>
        <dbReference type="Rhea" id="RHEA:23236"/>
        <dbReference type="Rhea" id="RHEA-COMP:10208"/>
        <dbReference type="Rhea" id="RHEA-COMP:10311"/>
        <dbReference type="ChEBI" id="CHEBI:15377"/>
        <dbReference type="ChEBI" id="CHEBI:15378"/>
        <dbReference type="ChEBI" id="CHEBI:17790"/>
        <dbReference type="ChEBI" id="CHEBI:29973"/>
        <dbReference type="ChEBI" id="CHEBI:82795"/>
        <dbReference type="EC" id="3.1.1.61"/>
    </reaction>
</comment>
<comment type="similarity">
    <text evidence="3">Belongs to the CheB family.</text>
</comment>
<evidence type="ECO:0000313" key="9">
    <source>
        <dbReference type="Proteomes" id="UP000294650"/>
    </source>
</evidence>
<keyword evidence="1 3" id="KW-0378">Hydrolase</keyword>
<reference evidence="8 9" key="1">
    <citation type="submission" date="2019-03" db="EMBL/GenBank/DDBJ databases">
        <title>Genomic Encyclopedia of Type Strains, Phase IV (KMG-IV): sequencing the most valuable type-strain genomes for metagenomic binning, comparative biology and taxonomic classification.</title>
        <authorList>
            <person name="Goeker M."/>
        </authorList>
    </citation>
    <scope>NUCLEOTIDE SEQUENCE [LARGE SCALE GENOMIC DNA]</scope>
    <source>
        <strain evidence="8 9">DSM 25894</strain>
    </source>
</reference>
<comment type="caution">
    <text evidence="8">The sequence shown here is derived from an EMBL/GenBank/DDBJ whole genome shotgun (WGS) entry which is preliminary data.</text>
</comment>
<comment type="function">
    <text evidence="3">Involved in chemotaxis. Part of a chemotaxis signal transduction system that modulates chemotaxis in response to various stimuli. Catalyzes the demethylation of specific methylglutamate residues introduced into the chemoreceptors (methyl-accepting chemotaxis proteins or MCP) by CheR. Also mediates the irreversible deamidation of specific glutamine residues to glutamic acid.</text>
</comment>
<dbReference type="GO" id="GO:0006935">
    <property type="term" value="P:chemotaxis"/>
    <property type="evidence" value="ECO:0007669"/>
    <property type="project" value="UniProtKB-UniRule"/>
</dbReference>
<feature type="domain" description="CheB-type methylesterase" evidence="7">
    <location>
        <begin position="152"/>
        <end position="355"/>
    </location>
</feature>
<dbReference type="CDD" id="cd16432">
    <property type="entry name" value="CheB_Rec"/>
    <property type="match status" value="1"/>
</dbReference>
<evidence type="ECO:0000256" key="5">
    <source>
        <dbReference type="PROSITE-ProRule" id="PRU00169"/>
    </source>
</evidence>
<dbReference type="Pfam" id="PF01339">
    <property type="entry name" value="CheB_methylest"/>
    <property type="match status" value="1"/>
</dbReference>
<dbReference type="PANTHER" id="PTHR42872:SF3">
    <property type="entry name" value="PROTEIN-GLUTAMATE METHYLESTERASE_PROTEIN-GLUTAMINE GLUTAMINASE 1"/>
    <property type="match status" value="1"/>
</dbReference>
<dbReference type="GO" id="GO:0005737">
    <property type="term" value="C:cytoplasm"/>
    <property type="evidence" value="ECO:0007669"/>
    <property type="project" value="UniProtKB-SubCell"/>
</dbReference>
<dbReference type="SUPFAM" id="SSF52172">
    <property type="entry name" value="CheY-like"/>
    <property type="match status" value="1"/>
</dbReference>
<evidence type="ECO:0000256" key="2">
    <source>
        <dbReference type="ARBA" id="ARBA00048267"/>
    </source>
</evidence>